<dbReference type="Proteomes" id="UP000499080">
    <property type="component" value="Unassembled WGS sequence"/>
</dbReference>
<accession>A0A4Y2MIY1</accession>
<proteinExistence type="predicted"/>
<organism evidence="1 2">
    <name type="scientific">Araneus ventricosus</name>
    <name type="common">Orbweaver spider</name>
    <name type="synonym">Epeira ventricosa</name>
    <dbReference type="NCBI Taxonomy" id="182803"/>
    <lineage>
        <taxon>Eukaryota</taxon>
        <taxon>Metazoa</taxon>
        <taxon>Ecdysozoa</taxon>
        <taxon>Arthropoda</taxon>
        <taxon>Chelicerata</taxon>
        <taxon>Arachnida</taxon>
        <taxon>Araneae</taxon>
        <taxon>Araneomorphae</taxon>
        <taxon>Entelegynae</taxon>
        <taxon>Araneoidea</taxon>
        <taxon>Araneidae</taxon>
        <taxon>Araneus</taxon>
    </lineage>
</organism>
<evidence type="ECO:0000313" key="2">
    <source>
        <dbReference type="Proteomes" id="UP000499080"/>
    </source>
</evidence>
<reference evidence="1 2" key="1">
    <citation type="journal article" date="2019" name="Sci. Rep.">
        <title>Orb-weaving spider Araneus ventricosus genome elucidates the spidroin gene catalogue.</title>
        <authorList>
            <person name="Kono N."/>
            <person name="Nakamura H."/>
            <person name="Ohtoshi R."/>
            <person name="Moran D.A.P."/>
            <person name="Shinohara A."/>
            <person name="Yoshida Y."/>
            <person name="Fujiwara M."/>
            <person name="Mori M."/>
            <person name="Tomita M."/>
            <person name="Arakawa K."/>
        </authorList>
    </citation>
    <scope>NUCLEOTIDE SEQUENCE [LARGE SCALE GENOMIC DNA]</scope>
</reference>
<protein>
    <submittedName>
        <fullName evidence="1">Uncharacterized protein</fullName>
    </submittedName>
</protein>
<sequence>MQTTLPDYDRSDRLGQLRLLLSPQWLFVCSERSGAAQILSGTGHSSVARGGAGAASGVQDPLPGMLRPPIGEILLCGVHVSAFHIHRWGFTAAGIRPAGGLRPLPLTFDHLLMFFQNVGTAPQTLELLDGTPLLSKVQPQYSFRFLIGFGSYRKDRRDCILLRKKGAVLADAFL</sequence>
<dbReference type="AlphaFoldDB" id="A0A4Y2MIY1"/>
<comment type="caution">
    <text evidence="1">The sequence shown here is derived from an EMBL/GenBank/DDBJ whole genome shotgun (WGS) entry which is preliminary data.</text>
</comment>
<keyword evidence="2" id="KW-1185">Reference proteome</keyword>
<evidence type="ECO:0000313" key="1">
    <source>
        <dbReference type="EMBL" id="GBN27115.1"/>
    </source>
</evidence>
<name>A0A4Y2MIY1_ARAVE</name>
<gene>
    <name evidence="1" type="ORF">AVEN_274371_1</name>
</gene>
<dbReference type="EMBL" id="BGPR01007474">
    <property type="protein sequence ID" value="GBN27115.1"/>
    <property type="molecule type" value="Genomic_DNA"/>
</dbReference>